<dbReference type="InterPro" id="IPR039539">
    <property type="entry name" value="Ras_GTPase_bind_prot"/>
</dbReference>
<dbReference type="EMBL" id="BSYO01000040">
    <property type="protein sequence ID" value="GMH31507.1"/>
    <property type="molecule type" value="Genomic_DNA"/>
</dbReference>
<dbReference type="SUPFAM" id="SSF54928">
    <property type="entry name" value="RNA-binding domain, RBD"/>
    <property type="match status" value="1"/>
</dbReference>
<dbReference type="InterPro" id="IPR000504">
    <property type="entry name" value="RRM_dom"/>
</dbReference>
<feature type="region of interest" description="Disordered" evidence="3">
    <location>
        <begin position="402"/>
        <end position="443"/>
    </location>
</feature>
<keyword evidence="1 2" id="KW-0694">RNA-binding</keyword>
<dbReference type="InterPro" id="IPR035979">
    <property type="entry name" value="RBD_domain_sf"/>
</dbReference>
<dbReference type="InterPro" id="IPR032710">
    <property type="entry name" value="NTF2-like_dom_sf"/>
</dbReference>
<dbReference type="SUPFAM" id="SSF54427">
    <property type="entry name" value="NTF2-like"/>
    <property type="match status" value="1"/>
</dbReference>
<sequence length="469" mass="51126">MALQTADPPITHSAQTVANAFVEQYYQILYHSPELVYRFYQDSSVLSRQEENGEMTSVTTMQGIKDKILSVDCKNYMAEIETADAQKSYKDGVIVLVTGCLTGKNNLRRKFAQSFFLAPQVKGYFVLNDVFRYVDETEPLDGIAVTSNKIDDSAADPLTLDPEPSYASDRPWPDVATSNDEDNRIHVEKECEPLDNEIKSGFGNEAHVDPHPNENHISAATDSSHSSAQEDGWKKSYASIVRVVNCSGLTKISVPNNTVRSVPSSTENQPSDSVAPGSAPELSVQIGSRAFKSGNTQEDVEGHSIYVRNLPLNVTVSQLEAKFEKFGPIKQGGVQVRSNRQHGSCYGFVEFLSVHSMDSAIQASPITIGGRPAVVEIKRSTARVDGGRGRFPSVRGGFRNDSIRGGGGFSGSRSFRTDGSRWDYSGRGRGAAGRGGEGYPRGRGRAVLPPSGSNRHAVWRFPEQSGLVH</sequence>
<evidence type="ECO:0000256" key="1">
    <source>
        <dbReference type="ARBA" id="ARBA00022884"/>
    </source>
</evidence>
<dbReference type="GO" id="GO:0005829">
    <property type="term" value="C:cytosol"/>
    <property type="evidence" value="ECO:0007669"/>
    <property type="project" value="TreeGrafter"/>
</dbReference>
<dbReference type="GO" id="GO:1990904">
    <property type="term" value="C:ribonucleoprotein complex"/>
    <property type="evidence" value="ECO:0007669"/>
    <property type="project" value="TreeGrafter"/>
</dbReference>
<evidence type="ECO:0000313" key="7">
    <source>
        <dbReference type="Proteomes" id="UP001279734"/>
    </source>
</evidence>
<dbReference type="Pfam" id="PF02136">
    <property type="entry name" value="NTF2"/>
    <property type="match status" value="1"/>
</dbReference>
<dbReference type="InterPro" id="IPR018222">
    <property type="entry name" value="Nuclear_transport_factor_2_euk"/>
</dbReference>
<feature type="domain" description="NTF2" evidence="5">
    <location>
        <begin position="17"/>
        <end position="133"/>
    </location>
</feature>
<reference evidence="6" key="1">
    <citation type="submission" date="2023-05" db="EMBL/GenBank/DDBJ databases">
        <title>Nepenthes gracilis genome sequencing.</title>
        <authorList>
            <person name="Fukushima K."/>
        </authorList>
    </citation>
    <scope>NUCLEOTIDE SEQUENCE</scope>
    <source>
        <strain evidence="6">SING2019-196</strain>
    </source>
</reference>
<feature type="compositionally biased region" description="Polar residues" evidence="3">
    <location>
        <begin position="255"/>
        <end position="272"/>
    </location>
</feature>
<dbReference type="InterPro" id="IPR012677">
    <property type="entry name" value="Nucleotide-bd_a/b_plait_sf"/>
</dbReference>
<keyword evidence="7" id="KW-1185">Reference proteome</keyword>
<comment type="caution">
    <text evidence="6">The sequence shown here is derived from an EMBL/GenBank/DDBJ whole genome shotgun (WGS) entry which is preliminary data.</text>
</comment>
<feature type="compositionally biased region" description="Basic and acidic residues" evidence="3">
    <location>
        <begin position="415"/>
        <end position="426"/>
    </location>
</feature>
<evidence type="ECO:0000256" key="3">
    <source>
        <dbReference type="SAM" id="MobiDB-lite"/>
    </source>
</evidence>
<feature type="region of interest" description="Disordered" evidence="3">
    <location>
        <begin position="197"/>
        <end position="230"/>
    </location>
</feature>
<evidence type="ECO:0000259" key="4">
    <source>
        <dbReference type="PROSITE" id="PS50102"/>
    </source>
</evidence>
<feature type="region of interest" description="Disordered" evidence="3">
    <location>
        <begin position="255"/>
        <end position="280"/>
    </location>
</feature>
<name>A0AAD3TL96_NEPGR</name>
<dbReference type="CDD" id="cd00590">
    <property type="entry name" value="RRM_SF"/>
    <property type="match status" value="1"/>
</dbReference>
<feature type="region of interest" description="Disordered" evidence="3">
    <location>
        <begin position="153"/>
        <end position="183"/>
    </location>
</feature>
<dbReference type="PROSITE" id="PS50177">
    <property type="entry name" value="NTF2_DOMAIN"/>
    <property type="match status" value="1"/>
</dbReference>
<evidence type="ECO:0000313" key="6">
    <source>
        <dbReference type="EMBL" id="GMH31507.1"/>
    </source>
</evidence>
<feature type="domain" description="RRM" evidence="4">
    <location>
        <begin position="303"/>
        <end position="380"/>
    </location>
</feature>
<gene>
    <name evidence="6" type="ORF">Nepgr_033350</name>
</gene>
<dbReference type="PANTHER" id="PTHR10693:SF75">
    <property type="entry name" value="NUCLEAR TRANSPORT FACTOR 2"/>
    <property type="match status" value="1"/>
</dbReference>
<dbReference type="AlphaFoldDB" id="A0AAD3TL96"/>
<feature type="compositionally biased region" description="Polar residues" evidence="3">
    <location>
        <begin position="215"/>
        <end position="229"/>
    </location>
</feature>
<feature type="compositionally biased region" description="Gly residues" evidence="3">
    <location>
        <begin position="427"/>
        <end position="441"/>
    </location>
</feature>
<dbReference type="InterPro" id="IPR002075">
    <property type="entry name" value="NTF2_dom"/>
</dbReference>
<dbReference type="Pfam" id="PF00076">
    <property type="entry name" value="RRM_1"/>
    <property type="match status" value="1"/>
</dbReference>
<dbReference type="SMART" id="SM00360">
    <property type="entry name" value="RRM"/>
    <property type="match status" value="1"/>
</dbReference>
<dbReference type="Proteomes" id="UP001279734">
    <property type="component" value="Unassembled WGS sequence"/>
</dbReference>
<dbReference type="PANTHER" id="PTHR10693">
    <property type="entry name" value="RAS GTPASE-ACTIVATING PROTEIN-BINDING PROTEIN"/>
    <property type="match status" value="1"/>
</dbReference>
<dbReference type="CDD" id="cd00780">
    <property type="entry name" value="NTF2"/>
    <property type="match status" value="1"/>
</dbReference>
<dbReference type="GO" id="GO:0003729">
    <property type="term" value="F:mRNA binding"/>
    <property type="evidence" value="ECO:0007669"/>
    <property type="project" value="TreeGrafter"/>
</dbReference>
<dbReference type="PROSITE" id="PS50102">
    <property type="entry name" value="RRM"/>
    <property type="match status" value="1"/>
</dbReference>
<accession>A0AAD3TL96</accession>
<evidence type="ECO:0000259" key="5">
    <source>
        <dbReference type="PROSITE" id="PS50177"/>
    </source>
</evidence>
<proteinExistence type="predicted"/>
<dbReference type="Gene3D" id="3.30.70.330">
    <property type="match status" value="1"/>
</dbReference>
<evidence type="ECO:0000256" key="2">
    <source>
        <dbReference type="PROSITE-ProRule" id="PRU00176"/>
    </source>
</evidence>
<organism evidence="6 7">
    <name type="scientific">Nepenthes gracilis</name>
    <name type="common">Slender pitcher plant</name>
    <dbReference type="NCBI Taxonomy" id="150966"/>
    <lineage>
        <taxon>Eukaryota</taxon>
        <taxon>Viridiplantae</taxon>
        <taxon>Streptophyta</taxon>
        <taxon>Embryophyta</taxon>
        <taxon>Tracheophyta</taxon>
        <taxon>Spermatophyta</taxon>
        <taxon>Magnoliopsida</taxon>
        <taxon>eudicotyledons</taxon>
        <taxon>Gunneridae</taxon>
        <taxon>Pentapetalae</taxon>
        <taxon>Caryophyllales</taxon>
        <taxon>Nepenthaceae</taxon>
        <taxon>Nepenthes</taxon>
    </lineage>
</organism>
<dbReference type="FunFam" id="3.10.450.50:FF:000003">
    <property type="entry name" value="Nuclear transport factor 2 family protein"/>
    <property type="match status" value="1"/>
</dbReference>
<dbReference type="Gene3D" id="3.10.450.50">
    <property type="match status" value="1"/>
</dbReference>
<protein>
    <submittedName>
        <fullName evidence="6">Uncharacterized protein</fullName>
    </submittedName>
</protein>